<keyword evidence="5" id="KW-0573">Peptidoglycan synthesis</keyword>
<feature type="signal peptide" evidence="10">
    <location>
        <begin position="1"/>
        <end position="24"/>
    </location>
</feature>
<keyword evidence="2 10" id="KW-0732">Signal</keyword>
<keyword evidence="6" id="KW-0961">Cell wall biogenesis/degradation</keyword>
<evidence type="ECO:0000256" key="1">
    <source>
        <dbReference type="ARBA" id="ARBA00007164"/>
    </source>
</evidence>
<dbReference type="SUPFAM" id="SSF56601">
    <property type="entry name" value="beta-lactamase/transpeptidase-like"/>
    <property type="match status" value="1"/>
</dbReference>
<dbReference type="InterPro" id="IPR018044">
    <property type="entry name" value="Peptidase_S11"/>
</dbReference>
<evidence type="ECO:0000256" key="2">
    <source>
        <dbReference type="ARBA" id="ARBA00022729"/>
    </source>
</evidence>
<evidence type="ECO:0000256" key="10">
    <source>
        <dbReference type="SAM" id="SignalP"/>
    </source>
</evidence>
<feature type="active site" description="Acyl-ester intermediate" evidence="7">
    <location>
        <position position="52"/>
    </location>
</feature>
<dbReference type="eggNOG" id="COG1686">
    <property type="taxonomic scope" value="Bacteria"/>
</dbReference>
<keyword evidence="3" id="KW-0378">Hydrolase</keyword>
<reference evidence="12 13" key="1">
    <citation type="journal article" date="2013" name="J. Bacteriol.">
        <title>Roles of HynAB and Ech, the only two hydrogenases found in the model sulfate reducer Desulfovibrio gigas.</title>
        <authorList>
            <person name="Morais-Silva F.O."/>
            <person name="Santos C.I."/>
            <person name="Rodrigues R."/>
            <person name="Pereira I.A."/>
            <person name="Rodrigues-Pousada C."/>
        </authorList>
    </citation>
    <scope>NUCLEOTIDE SEQUENCE [LARGE SCALE GENOMIC DNA]</scope>
    <source>
        <strain evidence="13">ATCC 19364 / DSM 1382 / NCIMB 9332 / VKM B-1759</strain>
    </source>
</reference>
<reference evidence="13" key="2">
    <citation type="submission" date="2013-07" db="EMBL/GenBank/DDBJ databases">
        <authorList>
            <person name="Morais-Silva F.O."/>
            <person name="Rezende A.M."/>
            <person name="Pimentel C."/>
            <person name="Resende D.M."/>
            <person name="Santos C.I."/>
            <person name="Clemente C."/>
            <person name="de Oliveira L.M."/>
            <person name="da Silva S.M."/>
            <person name="Costa D.A."/>
            <person name="Varela-Raposo A."/>
            <person name="Horacio E.C.A."/>
            <person name="Matos M."/>
            <person name="Flores O."/>
            <person name="Ruiz J.C."/>
            <person name="Rodrigues-Pousada C."/>
        </authorList>
    </citation>
    <scope>NUCLEOTIDE SEQUENCE [LARGE SCALE GENOMIC DNA]</scope>
    <source>
        <strain evidence="13">ATCC 19364 / DSM 1382 / NCIMB 9332 / VKM B-1759</strain>
    </source>
</reference>
<evidence type="ECO:0000256" key="3">
    <source>
        <dbReference type="ARBA" id="ARBA00022801"/>
    </source>
</evidence>
<keyword evidence="12" id="KW-0645">Protease</keyword>
<keyword evidence="12" id="KW-0121">Carboxypeptidase</keyword>
<keyword evidence="4" id="KW-0133">Cell shape</keyword>
<dbReference type="GO" id="GO:0071555">
    <property type="term" value="P:cell wall organization"/>
    <property type="evidence" value="ECO:0007669"/>
    <property type="project" value="UniProtKB-KW"/>
</dbReference>
<dbReference type="Gene3D" id="3.40.710.10">
    <property type="entry name" value="DD-peptidase/beta-lactamase superfamily"/>
    <property type="match status" value="1"/>
</dbReference>
<evidence type="ECO:0000256" key="8">
    <source>
        <dbReference type="PIRSR" id="PIRSR618044-2"/>
    </source>
</evidence>
<comment type="similarity">
    <text evidence="1 9">Belongs to the peptidase S11 family.</text>
</comment>
<feature type="binding site" evidence="8">
    <location>
        <position position="213"/>
    </location>
    <ligand>
        <name>substrate</name>
    </ligand>
</feature>
<dbReference type="STRING" id="1121448.DGI_1010"/>
<evidence type="ECO:0000256" key="5">
    <source>
        <dbReference type="ARBA" id="ARBA00022984"/>
    </source>
</evidence>
<proteinExistence type="inferred from homology"/>
<evidence type="ECO:0000256" key="9">
    <source>
        <dbReference type="RuleBase" id="RU004016"/>
    </source>
</evidence>
<evidence type="ECO:0000256" key="6">
    <source>
        <dbReference type="ARBA" id="ARBA00023316"/>
    </source>
</evidence>
<dbReference type="HOGENOM" id="CLU_027070_1_2_7"/>
<accession>T2GAD6</accession>
<feature type="active site" evidence="7">
    <location>
        <position position="112"/>
    </location>
</feature>
<dbReference type="PANTHER" id="PTHR21581:SF6">
    <property type="entry name" value="TRAFFICKING PROTEIN PARTICLE COMPLEX SUBUNIT 12"/>
    <property type="match status" value="1"/>
</dbReference>
<evidence type="ECO:0000256" key="7">
    <source>
        <dbReference type="PIRSR" id="PIRSR618044-1"/>
    </source>
</evidence>
<dbReference type="GO" id="GO:0009252">
    <property type="term" value="P:peptidoglycan biosynthetic process"/>
    <property type="evidence" value="ECO:0007669"/>
    <property type="project" value="UniProtKB-KW"/>
</dbReference>
<dbReference type="Proteomes" id="UP000016587">
    <property type="component" value="Chromosome"/>
</dbReference>
<organism evidence="12 13">
    <name type="scientific">Megalodesulfovibrio gigas (strain ATCC 19364 / DSM 1382 / NCIMB 9332 / VKM B-1759)</name>
    <name type="common">Desulfovibrio gigas</name>
    <dbReference type="NCBI Taxonomy" id="1121448"/>
    <lineage>
        <taxon>Bacteria</taxon>
        <taxon>Pseudomonadati</taxon>
        <taxon>Thermodesulfobacteriota</taxon>
        <taxon>Desulfovibrionia</taxon>
        <taxon>Desulfovibrionales</taxon>
        <taxon>Desulfovibrionaceae</taxon>
        <taxon>Megalodesulfovibrio</taxon>
    </lineage>
</organism>
<feature type="active site" description="Proton acceptor" evidence="7">
    <location>
        <position position="55"/>
    </location>
</feature>
<feature type="chain" id="PRO_5004588271" evidence="10">
    <location>
        <begin position="25"/>
        <end position="265"/>
    </location>
</feature>
<name>T2GAD6_MEGG1</name>
<dbReference type="GO" id="GO:0008360">
    <property type="term" value="P:regulation of cell shape"/>
    <property type="evidence" value="ECO:0007669"/>
    <property type="project" value="UniProtKB-KW"/>
</dbReference>
<dbReference type="Pfam" id="PF00768">
    <property type="entry name" value="Peptidase_S11"/>
    <property type="match status" value="1"/>
</dbReference>
<dbReference type="KEGG" id="dgg:DGI_1010"/>
<keyword evidence="13" id="KW-1185">Reference proteome</keyword>
<dbReference type="GO" id="GO:0006508">
    <property type="term" value="P:proteolysis"/>
    <property type="evidence" value="ECO:0007669"/>
    <property type="project" value="InterPro"/>
</dbReference>
<dbReference type="PANTHER" id="PTHR21581">
    <property type="entry name" value="D-ALANYL-D-ALANINE CARBOXYPEPTIDASE"/>
    <property type="match status" value="1"/>
</dbReference>
<dbReference type="PATRIC" id="fig|1121448.10.peg.1013"/>
<gene>
    <name evidence="12" type="ORF">DGI_1010</name>
</gene>
<dbReference type="GO" id="GO:0009002">
    <property type="term" value="F:serine-type D-Ala-D-Ala carboxypeptidase activity"/>
    <property type="evidence" value="ECO:0007669"/>
    <property type="project" value="InterPro"/>
</dbReference>
<evidence type="ECO:0000256" key="4">
    <source>
        <dbReference type="ARBA" id="ARBA00022960"/>
    </source>
</evidence>
<dbReference type="EMBL" id="CP006585">
    <property type="protein sequence ID" value="AGW12887.1"/>
    <property type="molecule type" value="Genomic_DNA"/>
</dbReference>
<dbReference type="InterPro" id="IPR001967">
    <property type="entry name" value="Peptidase_S11_N"/>
</dbReference>
<dbReference type="PRINTS" id="PR00725">
    <property type="entry name" value="DADACBPTASE1"/>
</dbReference>
<sequence length="265" mass="27815">MMRRCVFLCSVLWLLLWQTDPARAAAAALAWTPQGDLVLFEDHADQRRAPASLVKCMTALLVCDAAANGTLRWEAPVAAPPDVAAVTGARLGLVPGQEVPAQELLAALLIGSANDAAVALAVQVAGSVHAFVTAMNARAAGLGLTGTRFATPHGLPAPNQYTTARDMARLAWALLEHYPYVVNFSAMPSCQVRGVALYNRNDLLHLPGVDGLKTGATAEAGACLILTALRQERRVIVVLLGARDAAARAKEAAALLEQAFAALPQ</sequence>
<feature type="domain" description="Peptidase S11 D-alanyl-D-alanine carboxypeptidase A N-terminal" evidence="11">
    <location>
        <begin position="21"/>
        <end position="243"/>
    </location>
</feature>
<protein>
    <submittedName>
        <fullName evidence="12">Putative serine-type D-Ala-D-Ala carboxypeptidase</fullName>
    </submittedName>
</protein>
<dbReference type="InterPro" id="IPR012338">
    <property type="entry name" value="Beta-lactam/transpept-like"/>
</dbReference>
<evidence type="ECO:0000313" key="13">
    <source>
        <dbReference type="Proteomes" id="UP000016587"/>
    </source>
</evidence>
<evidence type="ECO:0000313" key="12">
    <source>
        <dbReference type="EMBL" id="AGW12887.1"/>
    </source>
</evidence>
<dbReference type="AlphaFoldDB" id="T2GAD6"/>
<evidence type="ECO:0000259" key="11">
    <source>
        <dbReference type="Pfam" id="PF00768"/>
    </source>
</evidence>